<dbReference type="GO" id="GO:0008191">
    <property type="term" value="F:metalloendopeptidase inhibitor activity"/>
    <property type="evidence" value="ECO:0007669"/>
    <property type="project" value="InterPro"/>
</dbReference>
<dbReference type="InterPro" id="IPR039016">
    <property type="entry name" value="RECK"/>
</dbReference>
<organism evidence="2">
    <name type="scientific">Arion vulgaris</name>
    <dbReference type="NCBI Taxonomy" id="1028688"/>
    <lineage>
        <taxon>Eukaryota</taxon>
        <taxon>Metazoa</taxon>
        <taxon>Spiralia</taxon>
        <taxon>Lophotrochozoa</taxon>
        <taxon>Mollusca</taxon>
        <taxon>Gastropoda</taxon>
        <taxon>Heterobranchia</taxon>
        <taxon>Euthyneura</taxon>
        <taxon>Panpulmonata</taxon>
        <taxon>Eupulmonata</taxon>
        <taxon>Stylommatophora</taxon>
        <taxon>Helicina</taxon>
        <taxon>Arionoidea</taxon>
        <taxon>Arionidae</taxon>
        <taxon>Arion</taxon>
    </lineage>
</organism>
<accession>A0A0B6YCN2</accession>
<sequence length="98" mass="10652">GSQQSLIALCKEDCLFILTKCVDASSLSGDKTVPALCNALPSKSDEGTCVSIDTYLYESPYSNRISEVNHPCNPNPCAVDEMCLVRRRKCKHANACLP</sequence>
<name>A0A0B6YCN2_9EUPU</name>
<dbReference type="PANTHER" id="PTHR13487">
    <property type="entry name" value="SERINE PROTEASE INHIBITOR"/>
    <property type="match status" value="1"/>
</dbReference>
<dbReference type="InterPro" id="IPR056979">
    <property type="entry name" value="FZ_RECK"/>
</dbReference>
<feature type="domain" description="Reversion-inducing cysteine-rich protein with Kazal frizzled-like" evidence="1">
    <location>
        <begin position="4"/>
        <end position="57"/>
    </location>
</feature>
<gene>
    <name evidence="2" type="primary">ORF21822</name>
</gene>
<dbReference type="GO" id="GO:0005886">
    <property type="term" value="C:plasma membrane"/>
    <property type="evidence" value="ECO:0007669"/>
    <property type="project" value="TreeGrafter"/>
</dbReference>
<dbReference type="AlphaFoldDB" id="A0A0B6YCN2"/>
<dbReference type="PANTHER" id="PTHR13487:SF3">
    <property type="entry name" value="REVERSION-INDUCING CYSTEINE-RICH PROTEIN WITH KAZAL MOTIFS"/>
    <property type="match status" value="1"/>
</dbReference>
<dbReference type="GO" id="GO:0030198">
    <property type="term" value="P:extracellular matrix organization"/>
    <property type="evidence" value="ECO:0007669"/>
    <property type="project" value="TreeGrafter"/>
</dbReference>
<protein>
    <recommendedName>
        <fullName evidence="1">Reversion-inducing cysteine-rich protein with Kazal frizzled-like domain-containing protein</fullName>
    </recommendedName>
</protein>
<evidence type="ECO:0000313" key="2">
    <source>
        <dbReference type="EMBL" id="CEK54042.1"/>
    </source>
</evidence>
<dbReference type="Pfam" id="PF23298">
    <property type="entry name" value="FZ_RECK"/>
    <property type="match status" value="1"/>
</dbReference>
<reference evidence="2" key="1">
    <citation type="submission" date="2014-12" db="EMBL/GenBank/DDBJ databases">
        <title>Insight into the proteome of Arion vulgaris.</title>
        <authorList>
            <person name="Aradska J."/>
            <person name="Bulat T."/>
            <person name="Smidak R."/>
            <person name="Sarate P."/>
            <person name="Gangsoo J."/>
            <person name="Sialana F."/>
            <person name="Bilban M."/>
            <person name="Lubec G."/>
        </authorList>
    </citation>
    <scope>NUCLEOTIDE SEQUENCE</scope>
    <source>
        <tissue evidence="2">Skin</tissue>
    </source>
</reference>
<dbReference type="EMBL" id="HACG01007177">
    <property type="protein sequence ID" value="CEK54042.1"/>
    <property type="molecule type" value="Transcribed_RNA"/>
</dbReference>
<feature type="non-terminal residue" evidence="2">
    <location>
        <position position="98"/>
    </location>
</feature>
<feature type="non-terminal residue" evidence="2">
    <location>
        <position position="1"/>
    </location>
</feature>
<proteinExistence type="predicted"/>
<evidence type="ECO:0000259" key="1">
    <source>
        <dbReference type="Pfam" id="PF23298"/>
    </source>
</evidence>